<dbReference type="GO" id="GO:0005737">
    <property type="term" value="C:cytoplasm"/>
    <property type="evidence" value="ECO:0007669"/>
    <property type="project" value="TreeGrafter"/>
</dbReference>
<dbReference type="RefSeq" id="XP_024705237.1">
    <property type="nucleotide sequence ID" value="XM_024846537.1"/>
</dbReference>
<dbReference type="Gene3D" id="3.40.50.720">
    <property type="entry name" value="NAD(P)-binding Rossmann-like Domain"/>
    <property type="match status" value="1"/>
</dbReference>
<sequence>MDPLKILLVGATGFIGGTIFQELQESTFGPNANIQLTIAVRQPSQAEIFSNKGFDTALISGLDDADGLENAARDHDIVINAATGQHFGAPKALLRGLGKRKEQTGRDCHFIHLSGTTNIAVPAITPSPYQLQTFSDADDDIYGYEKSRIEKEPYAQRVTDVVVIDEGHRFASKTYIIMPPTVYGNGTGMFKKQSHQIPTLIRSAIKVGYSEYIGSGEAELGHVHVTDLARLFVLLVAKVSAGETAPSGQQGIYFANTGTHRWVDVAGVIAKVGFELGVLKSAVPRSISLEEGGQKFADGDVGFAEACFASNSSSIPQKAFTLGWKPVNTEADFQASIKTTVEEVYRRAV</sequence>
<dbReference type="EMBL" id="MSFO01000003">
    <property type="protein sequence ID" value="PLB49935.1"/>
    <property type="molecule type" value="Genomic_DNA"/>
</dbReference>
<accession>A0A2I2GAN1</accession>
<dbReference type="VEuPathDB" id="FungiDB:P170DRAFT_404596"/>
<dbReference type="Pfam" id="PF13460">
    <property type="entry name" value="NAD_binding_10"/>
    <property type="match status" value="1"/>
</dbReference>
<organism evidence="3 4">
    <name type="scientific">Aspergillus steynii IBT 23096</name>
    <dbReference type="NCBI Taxonomy" id="1392250"/>
    <lineage>
        <taxon>Eukaryota</taxon>
        <taxon>Fungi</taxon>
        <taxon>Dikarya</taxon>
        <taxon>Ascomycota</taxon>
        <taxon>Pezizomycotina</taxon>
        <taxon>Eurotiomycetes</taxon>
        <taxon>Eurotiomycetidae</taxon>
        <taxon>Eurotiales</taxon>
        <taxon>Aspergillaceae</taxon>
        <taxon>Aspergillus</taxon>
        <taxon>Aspergillus subgen. Circumdati</taxon>
    </lineage>
</organism>
<dbReference type="InterPro" id="IPR016040">
    <property type="entry name" value="NAD(P)-bd_dom"/>
</dbReference>
<dbReference type="GO" id="GO:0004029">
    <property type="term" value="F:aldehyde dehydrogenase (NAD+) activity"/>
    <property type="evidence" value="ECO:0007669"/>
    <property type="project" value="TreeGrafter"/>
</dbReference>
<feature type="domain" description="NAD(P)-binding" evidence="2">
    <location>
        <begin position="10"/>
        <end position="86"/>
    </location>
</feature>
<dbReference type="Pfam" id="PF01370">
    <property type="entry name" value="Epimerase"/>
    <property type="match status" value="1"/>
</dbReference>
<dbReference type="PANTHER" id="PTHR48079:SF6">
    <property type="entry name" value="NAD(P)-BINDING DOMAIN-CONTAINING PROTEIN-RELATED"/>
    <property type="match status" value="1"/>
</dbReference>
<dbReference type="InterPro" id="IPR036291">
    <property type="entry name" value="NAD(P)-bd_dom_sf"/>
</dbReference>
<gene>
    <name evidence="3" type="ORF">P170DRAFT_404596</name>
</gene>
<comment type="caution">
    <text evidence="3">The sequence shown here is derived from an EMBL/GenBank/DDBJ whole genome shotgun (WGS) entry which is preliminary data.</text>
</comment>
<reference evidence="3 4" key="1">
    <citation type="submission" date="2016-12" db="EMBL/GenBank/DDBJ databases">
        <title>The genomes of Aspergillus section Nigri reveals drivers in fungal speciation.</title>
        <authorList>
            <consortium name="DOE Joint Genome Institute"/>
            <person name="Vesth T.C."/>
            <person name="Nybo J."/>
            <person name="Theobald S."/>
            <person name="Brandl J."/>
            <person name="Frisvad J.C."/>
            <person name="Nielsen K.F."/>
            <person name="Lyhne E.K."/>
            <person name="Kogle M.E."/>
            <person name="Kuo A."/>
            <person name="Riley R."/>
            <person name="Clum A."/>
            <person name="Nolan M."/>
            <person name="Lipzen A."/>
            <person name="Salamov A."/>
            <person name="Henrissat B."/>
            <person name="Wiebenga A."/>
            <person name="De Vries R.P."/>
            <person name="Grigoriev I.V."/>
            <person name="Mortensen U.H."/>
            <person name="Andersen M.R."/>
            <person name="Baker S.E."/>
        </authorList>
    </citation>
    <scope>NUCLEOTIDE SEQUENCE [LARGE SCALE GENOMIC DNA]</scope>
    <source>
        <strain evidence="3 4">IBT 23096</strain>
    </source>
</reference>
<dbReference type="AlphaFoldDB" id="A0A2I2GAN1"/>
<evidence type="ECO:0000259" key="2">
    <source>
        <dbReference type="Pfam" id="PF13460"/>
    </source>
</evidence>
<dbReference type="OrthoDB" id="10262413at2759"/>
<dbReference type="SUPFAM" id="SSF51735">
    <property type="entry name" value="NAD(P)-binding Rossmann-fold domains"/>
    <property type="match status" value="1"/>
</dbReference>
<dbReference type="PANTHER" id="PTHR48079">
    <property type="entry name" value="PROTEIN YEEZ"/>
    <property type="match status" value="1"/>
</dbReference>
<feature type="domain" description="NAD-dependent epimerase/dehydratase" evidence="1">
    <location>
        <begin position="153"/>
        <end position="243"/>
    </location>
</feature>
<evidence type="ECO:0000313" key="3">
    <source>
        <dbReference type="EMBL" id="PLB49935.1"/>
    </source>
</evidence>
<keyword evidence="4" id="KW-1185">Reference proteome</keyword>
<protein>
    <submittedName>
        <fullName evidence="3">NAD dependent epimerase/dehydratase</fullName>
    </submittedName>
</protein>
<evidence type="ECO:0000259" key="1">
    <source>
        <dbReference type="Pfam" id="PF01370"/>
    </source>
</evidence>
<dbReference type="InterPro" id="IPR051783">
    <property type="entry name" value="NAD(P)-dependent_oxidoreduct"/>
</dbReference>
<dbReference type="InterPro" id="IPR001509">
    <property type="entry name" value="Epimerase_deHydtase"/>
</dbReference>
<proteinExistence type="predicted"/>
<dbReference type="Proteomes" id="UP000234275">
    <property type="component" value="Unassembled WGS sequence"/>
</dbReference>
<name>A0A2I2GAN1_9EURO</name>
<dbReference type="GeneID" id="36554236"/>
<evidence type="ECO:0000313" key="4">
    <source>
        <dbReference type="Proteomes" id="UP000234275"/>
    </source>
</evidence>
<dbReference type="STRING" id="1392250.A0A2I2GAN1"/>